<dbReference type="InterPro" id="IPR011009">
    <property type="entry name" value="Kinase-like_dom_sf"/>
</dbReference>
<dbReference type="InterPro" id="IPR041726">
    <property type="entry name" value="ACAD10_11_N"/>
</dbReference>
<dbReference type="CDD" id="cd05154">
    <property type="entry name" value="ACAD10_11_N-like"/>
    <property type="match status" value="1"/>
</dbReference>
<sequence length="365" mass="41148">MHVFSTRSRAIKSNPTYFITDAKKARFVLRKKPSGSLLSKTAHQIEREYAILSALHAYNIRPSTSPEKRVPIPIPYVLCEDDGVIGTPFYVMEFLEGRIFTDVRMLEIPKEDRKECWLSAVRALTSLSSLDPADLGLSSFGPSTPYFPRQLKSLSRVSRAQSEAVDVDSGKKTGPIPQFEEMMKWYSTHLPDEKKTGLRIVHGDYKLDNVIFHPTENRVIGILDWELSTLGSPLSDLGNMTIPWAVDPQDLPDKDGLSPIRGFHNSEEASASLSDLEHEYCRLMGYPYPITEMTFARSWMLFRLSIISQGIAARYARRQASSEQASTHVQLFPVFGMLARKTLEREGANIEQSDDSKSSLVKSKL</sequence>
<evidence type="ECO:0000256" key="1">
    <source>
        <dbReference type="SAM" id="MobiDB-lite"/>
    </source>
</evidence>
<organism evidence="3 4">
    <name type="scientific">Pyrrhoderma noxium</name>
    <dbReference type="NCBI Taxonomy" id="2282107"/>
    <lineage>
        <taxon>Eukaryota</taxon>
        <taxon>Fungi</taxon>
        <taxon>Dikarya</taxon>
        <taxon>Basidiomycota</taxon>
        <taxon>Agaricomycotina</taxon>
        <taxon>Agaricomycetes</taxon>
        <taxon>Hymenochaetales</taxon>
        <taxon>Hymenochaetaceae</taxon>
        <taxon>Pyrrhoderma</taxon>
    </lineage>
</organism>
<keyword evidence="3" id="KW-0418">Kinase</keyword>
<proteinExistence type="predicted"/>
<dbReference type="Proteomes" id="UP000217199">
    <property type="component" value="Unassembled WGS sequence"/>
</dbReference>
<feature type="region of interest" description="Disordered" evidence="1">
    <location>
        <begin position="346"/>
        <end position="365"/>
    </location>
</feature>
<dbReference type="Gene3D" id="3.30.200.20">
    <property type="entry name" value="Phosphorylase Kinase, domain 1"/>
    <property type="match status" value="1"/>
</dbReference>
<dbReference type="EMBL" id="NBII01000001">
    <property type="protein sequence ID" value="PAV24183.1"/>
    <property type="molecule type" value="Genomic_DNA"/>
</dbReference>
<dbReference type="OrthoDB" id="191037at2759"/>
<keyword evidence="4" id="KW-1185">Reference proteome</keyword>
<evidence type="ECO:0000313" key="4">
    <source>
        <dbReference type="Proteomes" id="UP000217199"/>
    </source>
</evidence>
<gene>
    <name evidence="3" type="ORF">PNOK_0125100</name>
</gene>
<feature type="domain" description="Aminoglycoside phosphotransferase" evidence="2">
    <location>
        <begin position="13"/>
        <end position="253"/>
    </location>
</feature>
<dbReference type="InterPro" id="IPR052898">
    <property type="entry name" value="ACAD10-like"/>
</dbReference>
<dbReference type="SUPFAM" id="SSF56112">
    <property type="entry name" value="Protein kinase-like (PK-like)"/>
    <property type="match status" value="1"/>
</dbReference>
<reference evidence="3 4" key="1">
    <citation type="journal article" date="2017" name="Mol. Ecol.">
        <title>Comparative and population genomic landscape of Phellinus noxius: A hypervariable fungus causing root rot in trees.</title>
        <authorList>
            <person name="Chung C.L."/>
            <person name="Lee T.J."/>
            <person name="Akiba M."/>
            <person name="Lee H.H."/>
            <person name="Kuo T.H."/>
            <person name="Liu D."/>
            <person name="Ke H.M."/>
            <person name="Yokoi T."/>
            <person name="Roa M.B."/>
            <person name="Lu M.J."/>
            <person name="Chang Y.Y."/>
            <person name="Ann P.J."/>
            <person name="Tsai J.N."/>
            <person name="Chen C.Y."/>
            <person name="Tzean S.S."/>
            <person name="Ota Y."/>
            <person name="Hattori T."/>
            <person name="Sahashi N."/>
            <person name="Liou R.F."/>
            <person name="Kikuchi T."/>
            <person name="Tsai I.J."/>
        </authorList>
    </citation>
    <scope>NUCLEOTIDE SEQUENCE [LARGE SCALE GENOMIC DNA]</scope>
    <source>
        <strain evidence="3 4">FFPRI411160</strain>
    </source>
</reference>
<dbReference type="InParanoid" id="A0A286UX52"/>
<dbReference type="InterPro" id="IPR002575">
    <property type="entry name" value="Aminoglycoside_PTrfase"/>
</dbReference>
<evidence type="ECO:0000313" key="3">
    <source>
        <dbReference type="EMBL" id="PAV24183.1"/>
    </source>
</evidence>
<dbReference type="PANTHER" id="PTHR47829">
    <property type="entry name" value="HYDROLASE, PUTATIVE (AFU_ORTHOLOGUE AFUA_1G12880)-RELATED"/>
    <property type="match status" value="1"/>
</dbReference>
<accession>A0A286UX52</accession>
<dbReference type="GO" id="GO:0016301">
    <property type="term" value="F:kinase activity"/>
    <property type="evidence" value="ECO:0007669"/>
    <property type="project" value="UniProtKB-KW"/>
</dbReference>
<evidence type="ECO:0000259" key="2">
    <source>
        <dbReference type="Pfam" id="PF01636"/>
    </source>
</evidence>
<dbReference type="STRING" id="2282107.A0A286UX52"/>
<dbReference type="Gene3D" id="3.90.1200.10">
    <property type="match status" value="1"/>
</dbReference>
<protein>
    <submittedName>
        <fullName evidence="3">Kinase subdomain-containing PKL CAK ACAD</fullName>
    </submittedName>
</protein>
<name>A0A286UX52_9AGAM</name>
<dbReference type="Pfam" id="PF01636">
    <property type="entry name" value="APH"/>
    <property type="match status" value="1"/>
</dbReference>
<dbReference type="PANTHER" id="PTHR47829:SF1">
    <property type="entry name" value="HAD FAMILY PHOSPHATASE"/>
    <property type="match status" value="1"/>
</dbReference>
<dbReference type="AlphaFoldDB" id="A0A286UX52"/>
<keyword evidence="3" id="KW-0808">Transferase</keyword>
<comment type="caution">
    <text evidence="3">The sequence shown here is derived from an EMBL/GenBank/DDBJ whole genome shotgun (WGS) entry which is preliminary data.</text>
</comment>